<feature type="transmembrane region" description="Helical" evidence="1">
    <location>
        <begin position="26"/>
        <end position="45"/>
    </location>
</feature>
<evidence type="ECO:0000256" key="1">
    <source>
        <dbReference type="SAM" id="Phobius"/>
    </source>
</evidence>
<proteinExistence type="predicted"/>
<protein>
    <submittedName>
        <fullName evidence="2">Uncharacterized protein</fullName>
    </submittedName>
</protein>
<keyword evidence="1" id="KW-0812">Transmembrane</keyword>
<reference evidence="2 3" key="1">
    <citation type="journal article" date="2020" name="Sci. Rep.">
        <title>A novel cyanobacterial geosmin producer, revising GeoA distribution and dispersion patterns in Bacteria.</title>
        <authorList>
            <person name="Churro C."/>
            <person name="Semedo-Aguiar A.P."/>
            <person name="Silva A.D."/>
            <person name="Pereira-Leal J.B."/>
            <person name="Leite R.B."/>
        </authorList>
    </citation>
    <scope>NUCLEOTIDE SEQUENCE [LARGE SCALE GENOMIC DNA]</scope>
    <source>
        <strain evidence="2 3">IPMA8</strain>
    </source>
</reference>
<organism evidence="2 3">
    <name type="scientific">Microcoleus asticus IPMA8</name>
    <dbReference type="NCBI Taxonomy" id="2563858"/>
    <lineage>
        <taxon>Bacteria</taxon>
        <taxon>Bacillati</taxon>
        <taxon>Cyanobacteriota</taxon>
        <taxon>Cyanophyceae</taxon>
        <taxon>Oscillatoriophycideae</taxon>
        <taxon>Oscillatoriales</taxon>
        <taxon>Microcoleaceae</taxon>
        <taxon>Microcoleus</taxon>
        <taxon>Microcoleus asticus</taxon>
    </lineage>
</organism>
<gene>
    <name evidence="2" type="ORF">E5S67_02722</name>
</gene>
<evidence type="ECO:0000313" key="3">
    <source>
        <dbReference type="Proteomes" id="UP000702425"/>
    </source>
</evidence>
<keyword evidence="1" id="KW-0472">Membrane</keyword>
<sequence length="80" mass="9012">MYFRKQSYTKPPIATIFWNARIKKSVAFWVFGITFTALFGQGLFLENLSQTVSAELKRDESYLPNPGFGIIPSGSEGVVF</sequence>
<keyword evidence="1" id="KW-1133">Transmembrane helix</keyword>
<name>A0ABX2CZE0_9CYAN</name>
<evidence type="ECO:0000313" key="2">
    <source>
        <dbReference type="EMBL" id="NQE34993.1"/>
    </source>
</evidence>
<keyword evidence="3" id="KW-1185">Reference proteome</keyword>
<comment type="caution">
    <text evidence="2">The sequence shown here is derived from an EMBL/GenBank/DDBJ whole genome shotgun (WGS) entry which is preliminary data.</text>
</comment>
<accession>A0ABX2CZE0</accession>
<dbReference type="EMBL" id="SRRZ01000044">
    <property type="protein sequence ID" value="NQE34993.1"/>
    <property type="molecule type" value="Genomic_DNA"/>
</dbReference>
<dbReference type="Proteomes" id="UP000702425">
    <property type="component" value="Unassembled WGS sequence"/>
</dbReference>